<organism evidence="1 2">
    <name type="scientific">Ligilactobacillus agilis</name>
    <dbReference type="NCBI Taxonomy" id="1601"/>
    <lineage>
        <taxon>Bacteria</taxon>
        <taxon>Bacillati</taxon>
        <taxon>Bacillota</taxon>
        <taxon>Bacilli</taxon>
        <taxon>Lactobacillales</taxon>
        <taxon>Lactobacillaceae</taxon>
        <taxon>Ligilactobacillus</taxon>
    </lineage>
</organism>
<accession>A0A2I2AAZ7</accession>
<protein>
    <submittedName>
        <fullName evidence="1">Uncharacterized protein</fullName>
    </submittedName>
</protein>
<proteinExistence type="predicted"/>
<evidence type="ECO:0000313" key="2">
    <source>
        <dbReference type="Proteomes" id="UP000234579"/>
    </source>
</evidence>
<dbReference type="AlphaFoldDB" id="A0A2I2AAZ7"/>
<comment type="caution">
    <text evidence="1">The sequence shown here is derived from an EMBL/GenBank/DDBJ whole genome shotgun (WGS) entry which is preliminary data.</text>
</comment>
<dbReference type="EMBL" id="PKGI01000028">
    <property type="protein sequence ID" value="PLA76527.1"/>
    <property type="molecule type" value="Genomic_DNA"/>
</dbReference>
<sequence length="125" mass="14349">MEVPMQTKELIAQKKLGYYPFFISVHPQVISVYYYKNLRDLNRLLAKQNTPIQLSNPIPVAKIRFDNFSSFLGEYSNLNSKFVIASNLDRESSIELKAVYNKLTDAQALEISMQTILSLLMQKGI</sequence>
<dbReference type="Proteomes" id="UP000234579">
    <property type="component" value="Unassembled WGS sequence"/>
</dbReference>
<name>A0A2I2AAZ7_9LACO</name>
<gene>
    <name evidence="1" type="ORF">CYR79_05740</name>
</gene>
<evidence type="ECO:0000313" key="1">
    <source>
        <dbReference type="EMBL" id="PLA76527.1"/>
    </source>
</evidence>
<reference evidence="2" key="1">
    <citation type="submission" date="2017-12" db="EMBL/GenBank/DDBJ databases">
        <authorList>
            <person name="Christensen H."/>
        </authorList>
    </citation>
    <scope>NUCLEOTIDE SEQUENCE [LARGE SCALE GENOMIC DNA]</scope>
    <source>
        <strain evidence="2">268A</strain>
    </source>
</reference>